<keyword evidence="2" id="KW-1185">Reference proteome</keyword>
<protein>
    <submittedName>
        <fullName evidence="1">Uncharacterized protein</fullName>
    </submittedName>
</protein>
<reference evidence="1" key="1">
    <citation type="journal article" date="2017" name="Nature">
        <title>The sunflower genome provides insights into oil metabolism, flowering and Asterid evolution.</title>
        <authorList>
            <person name="Badouin H."/>
            <person name="Gouzy J."/>
            <person name="Grassa C.J."/>
            <person name="Murat F."/>
            <person name="Staton S.E."/>
            <person name="Cottret L."/>
            <person name="Lelandais-Briere C."/>
            <person name="Owens G.L."/>
            <person name="Carrere S."/>
            <person name="Mayjonade B."/>
            <person name="Legrand L."/>
            <person name="Gill N."/>
            <person name="Kane N.C."/>
            <person name="Bowers J.E."/>
            <person name="Hubner S."/>
            <person name="Bellec A."/>
            <person name="Berard A."/>
            <person name="Berges H."/>
            <person name="Blanchet N."/>
            <person name="Boniface M.C."/>
            <person name="Brunel D."/>
            <person name="Catrice O."/>
            <person name="Chaidir N."/>
            <person name="Claudel C."/>
            <person name="Donnadieu C."/>
            <person name="Faraut T."/>
            <person name="Fievet G."/>
            <person name="Helmstetter N."/>
            <person name="King M."/>
            <person name="Knapp S.J."/>
            <person name="Lai Z."/>
            <person name="Le Paslier M.C."/>
            <person name="Lippi Y."/>
            <person name="Lorenzon L."/>
            <person name="Mandel J.R."/>
            <person name="Marage G."/>
            <person name="Marchand G."/>
            <person name="Marquand E."/>
            <person name="Bret-Mestries E."/>
            <person name="Morien E."/>
            <person name="Nambeesan S."/>
            <person name="Nguyen T."/>
            <person name="Pegot-Espagnet P."/>
            <person name="Pouilly N."/>
            <person name="Raftis F."/>
            <person name="Sallet E."/>
            <person name="Schiex T."/>
            <person name="Thomas J."/>
            <person name="Vandecasteele C."/>
            <person name="Vares D."/>
            <person name="Vear F."/>
            <person name="Vautrin S."/>
            <person name="Crespi M."/>
            <person name="Mangin B."/>
            <person name="Burke J.M."/>
            <person name="Salse J."/>
            <person name="Munos S."/>
            <person name="Vincourt P."/>
            <person name="Rieseberg L.H."/>
            <person name="Langlade N.B."/>
        </authorList>
    </citation>
    <scope>NUCLEOTIDE SEQUENCE</scope>
    <source>
        <tissue evidence="1">Leaves</tissue>
    </source>
</reference>
<sequence length="73" mass="8185">MCECLNAQTMDGGDKPIISALEYVREYLMQRIVIVIRALGKCNGPLTPHATERLIDIKEQAVNYSDICNLAME</sequence>
<dbReference type="Gramene" id="mRNA:HanXRQr2_Chr14g0633281">
    <property type="protein sequence ID" value="CDS:HanXRQr2_Chr14g0633281.1"/>
    <property type="gene ID" value="HanXRQr2_Chr14g0633281"/>
</dbReference>
<dbReference type="Proteomes" id="UP000215914">
    <property type="component" value="Unassembled WGS sequence"/>
</dbReference>
<evidence type="ECO:0000313" key="1">
    <source>
        <dbReference type="EMBL" id="KAF5768171.1"/>
    </source>
</evidence>
<proteinExistence type="predicted"/>
<evidence type="ECO:0000313" key="2">
    <source>
        <dbReference type="Proteomes" id="UP000215914"/>
    </source>
</evidence>
<dbReference type="AlphaFoldDB" id="A0A9K3E923"/>
<dbReference type="EMBL" id="MNCJ02000329">
    <property type="protein sequence ID" value="KAF5768171.1"/>
    <property type="molecule type" value="Genomic_DNA"/>
</dbReference>
<accession>A0A9K3E923</accession>
<organism evidence="1 2">
    <name type="scientific">Helianthus annuus</name>
    <name type="common">Common sunflower</name>
    <dbReference type="NCBI Taxonomy" id="4232"/>
    <lineage>
        <taxon>Eukaryota</taxon>
        <taxon>Viridiplantae</taxon>
        <taxon>Streptophyta</taxon>
        <taxon>Embryophyta</taxon>
        <taxon>Tracheophyta</taxon>
        <taxon>Spermatophyta</taxon>
        <taxon>Magnoliopsida</taxon>
        <taxon>eudicotyledons</taxon>
        <taxon>Gunneridae</taxon>
        <taxon>Pentapetalae</taxon>
        <taxon>asterids</taxon>
        <taxon>campanulids</taxon>
        <taxon>Asterales</taxon>
        <taxon>Asteraceae</taxon>
        <taxon>Asteroideae</taxon>
        <taxon>Heliantheae alliance</taxon>
        <taxon>Heliantheae</taxon>
        <taxon>Helianthus</taxon>
    </lineage>
</organism>
<reference evidence="1" key="2">
    <citation type="submission" date="2020-06" db="EMBL/GenBank/DDBJ databases">
        <title>Helianthus annuus Genome sequencing and assembly Release 2.</title>
        <authorList>
            <person name="Gouzy J."/>
            <person name="Langlade N."/>
            <person name="Munos S."/>
        </authorList>
    </citation>
    <scope>NUCLEOTIDE SEQUENCE</scope>
    <source>
        <tissue evidence="1">Leaves</tissue>
    </source>
</reference>
<name>A0A9K3E923_HELAN</name>
<gene>
    <name evidence="1" type="ORF">HanXRQr2_Chr14g0633281</name>
</gene>
<comment type="caution">
    <text evidence="1">The sequence shown here is derived from an EMBL/GenBank/DDBJ whole genome shotgun (WGS) entry which is preliminary data.</text>
</comment>